<dbReference type="Proteomes" id="UP000030040">
    <property type="component" value="Segment"/>
</dbReference>
<dbReference type="GeneID" id="24638698"/>
<gene>
    <name evidence="1" type="ORF">RG2014_013</name>
</gene>
<reference evidence="2" key="1">
    <citation type="submission" date="2014-10" db="EMBL/GenBank/DDBJ databases">
        <title>Draft genome sequence of lytic bacteriophage specific to a multidrug resistant bacterium Delftia tsuruhatensis ARB-1.</title>
        <authorList>
            <person name="Bhattacharjee A.S."/>
            <person name="Motlagh A.M."/>
            <person name="Goel R."/>
        </authorList>
    </citation>
    <scope>NUCLEOTIDE SEQUENCE [LARGE SCALE GENOMIC DNA]</scope>
</reference>
<dbReference type="RefSeq" id="YP_009148376.1">
    <property type="nucleotide sequence ID" value="NC_027348.2"/>
</dbReference>
<evidence type="ECO:0000313" key="2">
    <source>
        <dbReference type="Proteomes" id="UP000030040"/>
    </source>
</evidence>
<dbReference type="KEGG" id="vg:24638698"/>
<dbReference type="EMBL" id="KM879221">
    <property type="protein sequence ID" value="AIU44267.1"/>
    <property type="molecule type" value="Genomic_DNA"/>
</dbReference>
<accession>A0A097PAI5</accession>
<organism evidence="1 2">
    <name type="scientific">Delftia phage RG-2014</name>
    <dbReference type="NCBI Taxonomy" id="1563661"/>
    <lineage>
        <taxon>Viruses</taxon>
        <taxon>Duplodnaviria</taxon>
        <taxon>Heunggongvirae</taxon>
        <taxon>Uroviricota</taxon>
        <taxon>Caudoviricetes</taxon>
        <taxon>Schitoviridae</taxon>
        <taxon>Dendoorenvirus</taxon>
        <taxon>Dendoorenvirus RG2014</taxon>
    </lineage>
</organism>
<keyword evidence="2" id="KW-1185">Reference proteome</keyword>
<dbReference type="OrthoDB" id="28863at10239"/>
<protein>
    <submittedName>
        <fullName evidence="1">Uncharacterized protein</fullName>
    </submittedName>
</protein>
<sequence length="108" mass="12420">MSITAEAVVRDFCLEYHTWATDGAPDGKPFYRSFSLCENLRHLLTLHQFPKDLAASADAWLLQALPASPWRDSFPFNNGIHDWLAEGYQEAHHLNEKRIAWCKEYGNV</sequence>
<evidence type="ECO:0000313" key="1">
    <source>
        <dbReference type="EMBL" id="AIU44267.1"/>
    </source>
</evidence>
<proteinExistence type="predicted"/>
<name>A0A097PAI5_9CAUD</name>